<reference evidence="2 3" key="1">
    <citation type="journal article" date="2011" name="J. Bacteriol.">
        <title>Genome sequence of the mercury-methylating and pleomorphic Desulfovibrio africanus Strain Walvis Bay.</title>
        <authorList>
            <person name="Brown S.D."/>
            <person name="Wall J.D."/>
            <person name="Kucken A.M."/>
            <person name="Gilmour C.C."/>
            <person name="Podar M."/>
            <person name="Brandt C.C."/>
            <person name="Teshima H."/>
            <person name="Detter J.C."/>
            <person name="Han C.S."/>
            <person name="Land M.L."/>
            <person name="Lucas S."/>
            <person name="Han J."/>
            <person name="Pennacchio L."/>
            <person name="Nolan M."/>
            <person name="Pitluck S."/>
            <person name="Woyke T."/>
            <person name="Goodwin L."/>
            <person name="Palumbo A.V."/>
            <person name="Elias D.A."/>
        </authorList>
    </citation>
    <scope>NUCLEOTIDE SEQUENCE [LARGE SCALE GENOMIC DNA]</scope>
    <source>
        <strain evidence="2 3">Walvis Bay</strain>
    </source>
</reference>
<dbReference type="AlphaFoldDB" id="F3YZ89"/>
<evidence type="ECO:0000313" key="3">
    <source>
        <dbReference type="Proteomes" id="UP000007844"/>
    </source>
</evidence>
<evidence type="ECO:0000313" key="2">
    <source>
        <dbReference type="EMBL" id="EGJ50845.1"/>
    </source>
</evidence>
<dbReference type="GO" id="GO:0005198">
    <property type="term" value="F:structural molecule activity"/>
    <property type="evidence" value="ECO:0007669"/>
    <property type="project" value="InterPro"/>
</dbReference>
<accession>F3YZ89</accession>
<feature type="region of interest" description="Disordered" evidence="1">
    <location>
        <begin position="485"/>
        <end position="512"/>
    </location>
</feature>
<dbReference type="KEGG" id="daf:Desaf_2523"/>
<sequence length="512" mass="57699">MAAPRAFARKRRPARPAQPIQPVQRQRYAAAQLDHLTGDWVPLVGDVNELIAGAAPRVRGRVAQLVRDFPPFHRAVNNLVGYTVGTGVHLQSQVRDDDGKPLHRARKAIEDAWKFFMDEADLSGGPAFRQHFHELAGLAKRQDVEAGEFIAAIMRHPDPRNRFLPFGLAFFESERLTDLGARERSGNKLHHGVEYSALTGAIEALHIADAERFNASVRIPAEDALFGFLRFRPGQLRGMTPFAPAVLLTRALGEAIGAEVDAFQLASKWLAIVTTQDPKSFQASRVTEKDGKRIEQLENAIIEYLRPGESIELKNNQRGGEAFQSFSGFILRMVSITIDVPYEILTMDYRGLNYSTMRVGRNDFSDQIAPVQRRHVLQFYDRVFRRFLDESVLRGRLDLPGYWRNPWRYRECLWIPPGMKPIDPLRETKAAVDAMGAYIASPQEFILARGQDPERVLDDIAEWRRMCEERGLDWQQALSGVSTALASNPAAVNGEDGEEGEEGDEEEGRMMQ</sequence>
<dbReference type="eggNOG" id="COG5511">
    <property type="taxonomic scope" value="Bacteria"/>
</dbReference>
<name>F3YZ89_DESAF</name>
<dbReference type="RefSeq" id="WP_014260540.1">
    <property type="nucleotide sequence ID" value="NC_016629.1"/>
</dbReference>
<dbReference type="InterPro" id="IPR006429">
    <property type="entry name" value="Phage_lambda_portal"/>
</dbReference>
<organism evidence="2 3">
    <name type="scientific">Desulfocurvibacter africanus subsp. africanus str. Walvis Bay</name>
    <dbReference type="NCBI Taxonomy" id="690850"/>
    <lineage>
        <taxon>Bacteria</taxon>
        <taxon>Pseudomonadati</taxon>
        <taxon>Thermodesulfobacteriota</taxon>
        <taxon>Desulfovibrionia</taxon>
        <taxon>Desulfovibrionales</taxon>
        <taxon>Desulfovibrionaceae</taxon>
        <taxon>Desulfocurvibacter</taxon>
    </lineage>
</organism>
<dbReference type="HOGENOM" id="CLU_027870_3_1_7"/>
<keyword evidence="3" id="KW-1185">Reference proteome</keyword>
<evidence type="ECO:0000256" key="1">
    <source>
        <dbReference type="SAM" id="MobiDB-lite"/>
    </source>
</evidence>
<proteinExistence type="predicted"/>
<dbReference type="Proteomes" id="UP000007844">
    <property type="component" value="Chromosome"/>
</dbReference>
<feature type="compositionally biased region" description="Acidic residues" evidence="1">
    <location>
        <begin position="495"/>
        <end position="512"/>
    </location>
</feature>
<gene>
    <name evidence="2" type="ORF">Desaf_2523</name>
</gene>
<dbReference type="STRING" id="690850.Desaf_2523"/>
<dbReference type="EMBL" id="CP003221">
    <property type="protein sequence ID" value="EGJ50845.1"/>
    <property type="molecule type" value="Genomic_DNA"/>
</dbReference>
<feature type="region of interest" description="Disordered" evidence="1">
    <location>
        <begin position="1"/>
        <end position="23"/>
    </location>
</feature>
<dbReference type="GO" id="GO:0019068">
    <property type="term" value="P:virion assembly"/>
    <property type="evidence" value="ECO:0007669"/>
    <property type="project" value="InterPro"/>
</dbReference>
<protein>
    <submittedName>
        <fullName evidence="2">Phage portal protein, lambda family</fullName>
    </submittedName>
</protein>
<dbReference type="Pfam" id="PF05136">
    <property type="entry name" value="Phage_portal_2"/>
    <property type="match status" value="1"/>
</dbReference>